<proteinExistence type="predicted"/>
<organism evidence="4 5">
    <name type="scientific">Pseudoclavibacter endophyticus</name>
    <dbReference type="NCBI Taxonomy" id="1778590"/>
    <lineage>
        <taxon>Bacteria</taxon>
        <taxon>Bacillati</taxon>
        <taxon>Actinomycetota</taxon>
        <taxon>Actinomycetes</taxon>
        <taxon>Micrococcales</taxon>
        <taxon>Microbacteriaceae</taxon>
        <taxon>Pseudoclavibacter</taxon>
    </lineage>
</organism>
<dbReference type="Gene3D" id="3.40.710.10">
    <property type="entry name" value="DD-peptidase/beta-lactamase superfamily"/>
    <property type="match status" value="1"/>
</dbReference>
<dbReference type="InterPro" id="IPR050491">
    <property type="entry name" value="AmpC-like"/>
</dbReference>
<dbReference type="InterPro" id="IPR001466">
    <property type="entry name" value="Beta-lactam-related"/>
</dbReference>
<feature type="domain" description="Beta-lactamase-related" evidence="3">
    <location>
        <begin position="35"/>
        <end position="339"/>
    </location>
</feature>
<evidence type="ECO:0000313" key="5">
    <source>
        <dbReference type="Proteomes" id="UP000431744"/>
    </source>
</evidence>
<dbReference type="OrthoDB" id="3174977at2"/>
<evidence type="ECO:0000313" key="4">
    <source>
        <dbReference type="EMBL" id="KAB1646714.1"/>
    </source>
</evidence>
<feature type="transmembrane region" description="Helical" evidence="1">
    <location>
        <begin position="362"/>
        <end position="383"/>
    </location>
</feature>
<protein>
    <submittedName>
        <fullName evidence="4">Beta-lactamase family protein</fullName>
    </submittedName>
</protein>
<feature type="signal peptide" evidence="2">
    <location>
        <begin position="1"/>
        <end position="28"/>
    </location>
</feature>
<evidence type="ECO:0000256" key="1">
    <source>
        <dbReference type="SAM" id="Phobius"/>
    </source>
</evidence>
<dbReference type="AlphaFoldDB" id="A0A6H9WAH1"/>
<keyword evidence="1" id="KW-1133">Transmembrane helix</keyword>
<sequence>MMRIAGSRCGAVALAVCALTFTPAPAFAGGSPTDAYLDEWQQSNSIPGVAVAVLDGDDEDVWLLGNDGHADPITSSTPFLIGSVAKTITGTIVLQLVDDGRVALDDTARTHLTWLEHDATIRQLLDHTAGYSAQDGLAVSERYREQLTVTGAARELDHSGEIGSYSYSSANYLVLGALIEQVTGNSFADELHQRITRHVGMDDSGVDGVVPGLPPGHRLWWGSPVAYDPGSEPSGAPYGYLVSTLDDLMAYSRAQLDAGLIPDELRAAAWSDQSGTDSGQGYGLGWRIDVSDGTLRIHHTGATPGYFAHVMLMPEEDRAVIVLANAYSEAGASSLAAAAADIDRLSQGDAAAPRAGDAVLTMLPWMALALAGLAILAFIAGTLRHPRTRTVTASLMVGSVLVALALTIAPMLMGTPWHVISTWTPDAALGLVASIIAWLAVALLLLVRVWRFRPAPARQGV</sequence>
<evidence type="ECO:0000256" key="2">
    <source>
        <dbReference type="SAM" id="SignalP"/>
    </source>
</evidence>
<feature type="transmembrane region" description="Helical" evidence="1">
    <location>
        <begin position="427"/>
        <end position="450"/>
    </location>
</feature>
<feature type="chain" id="PRO_5026176579" evidence="2">
    <location>
        <begin position="29"/>
        <end position="461"/>
    </location>
</feature>
<accession>A0A6H9WAH1</accession>
<keyword evidence="1" id="KW-0812">Transmembrane</keyword>
<dbReference type="PANTHER" id="PTHR46825">
    <property type="entry name" value="D-ALANYL-D-ALANINE-CARBOXYPEPTIDASE/ENDOPEPTIDASE AMPH"/>
    <property type="match status" value="1"/>
</dbReference>
<dbReference type="SUPFAM" id="SSF56601">
    <property type="entry name" value="beta-lactamase/transpeptidase-like"/>
    <property type="match status" value="1"/>
</dbReference>
<gene>
    <name evidence="4" type="ORF">F8O04_13280</name>
</gene>
<dbReference type="Proteomes" id="UP000431744">
    <property type="component" value="Unassembled WGS sequence"/>
</dbReference>
<keyword evidence="2" id="KW-0732">Signal</keyword>
<evidence type="ECO:0000259" key="3">
    <source>
        <dbReference type="Pfam" id="PF00144"/>
    </source>
</evidence>
<keyword evidence="1" id="KW-0472">Membrane</keyword>
<dbReference type="PANTHER" id="PTHR46825:SF9">
    <property type="entry name" value="BETA-LACTAMASE-RELATED DOMAIN-CONTAINING PROTEIN"/>
    <property type="match status" value="1"/>
</dbReference>
<dbReference type="Pfam" id="PF00144">
    <property type="entry name" value="Beta-lactamase"/>
    <property type="match status" value="1"/>
</dbReference>
<keyword evidence="5" id="KW-1185">Reference proteome</keyword>
<dbReference type="EMBL" id="WBJY01000004">
    <property type="protein sequence ID" value="KAB1646714.1"/>
    <property type="molecule type" value="Genomic_DNA"/>
</dbReference>
<reference evidence="4 5" key="1">
    <citation type="submission" date="2019-09" db="EMBL/GenBank/DDBJ databases">
        <title>Phylogeny of genus Pseudoclavibacter and closely related genus.</title>
        <authorList>
            <person name="Li Y."/>
        </authorList>
    </citation>
    <scope>NUCLEOTIDE SEQUENCE [LARGE SCALE GENOMIC DNA]</scope>
    <source>
        <strain evidence="4 5">EGI 60007</strain>
    </source>
</reference>
<feature type="transmembrane region" description="Helical" evidence="1">
    <location>
        <begin position="395"/>
        <end position="415"/>
    </location>
</feature>
<dbReference type="InterPro" id="IPR012338">
    <property type="entry name" value="Beta-lactam/transpept-like"/>
</dbReference>
<comment type="caution">
    <text evidence="4">The sequence shown here is derived from an EMBL/GenBank/DDBJ whole genome shotgun (WGS) entry which is preliminary data.</text>
</comment>
<name>A0A6H9WAH1_9MICO</name>